<dbReference type="PRINTS" id="PR00778">
    <property type="entry name" value="HTHARSR"/>
</dbReference>
<keyword evidence="1" id="KW-0805">Transcription regulation</keyword>
<feature type="domain" description="HTH arsR-type" evidence="4">
    <location>
        <begin position="10"/>
        <end position="114"/>
    </location>
</feature>
<dbReference type="GO" id="GO:0003700">
    <property type="term" value="F:DNA-binding transcription factor activity"/>
    <property type="evidence" value="ECO:0007669"/>
    <property type="project" value="InterPro"/>
</dbReference>
<dbReference type="InterPro" id="IPR051081">
    <property type="entry name" value="HTH_MetalResp_TranReg"/>
</dbReference>
<dbReference type="Pfam" id="PF01022">
    <property type="entry name" value="HTH_5"/>
    <property type="match status" value="1"/>
</dbReference>
<dbReference type="Gene3D" id="1.10.10.10">
    <property type="entry name" value="Winged helix-like DNA-binding domain superfamily/Winged helix DNA-binding domain"/>
    <property type="match status" value="1"/>
</dbReference>
<dbReference type="PANTHER" id="PTHR33154">
    <property type="entry name" value="TRANSCRIPTIONAL REGULATOR, ARSR FAMILY"/>
    <property type="match status" value="1"/>
</dbReference>
<name>A0A1H6B9C7_9HYPH</name>
<evidence type="ECO:0000256" key="2">
    <source>
        <dbReference type="ARBA" id="ARBA00023125"/>
    </source>
</evidence>
<evidence type="ECO:0000256" key="3">
    <source>
        <dbReference type="ARBA" id="ARBA00023163"/>
    </source>
</evidence>
<dbReference type="InterPro" id="IPR001845">
    <property type="entry name" value="HTH_ArsR_DNA-bd_dom"/>
</dbReference>
<evidence type="ECO:0000313" key="5">
    <source>
        <dbReference type="EMBL" id="SEG57389.1"/>
    </source>
</evidence>
<dbReference type="PROSITE" id="PS50987">
    <property type="entry name" value="HTH_ARSR_2"/>
    <property type="match status" value="1"/>
</dbReference>
<keyword evidence="2" id="KW-0238">DNA-binding</keyword>
<gene>
    <name evidence="5" type="ORF">SAMN04488115_10726</name>
</gene>
<evidence type="ECO:0000256" key="1">
    <source>
        <dbReference type="ARBA" id="ARBA00023015"/>
    </source>
</evidence>
<reference evidence="5 6" key="1">
    <citation type="submission" date="2016-10" db="EMBL/GenBank/DDBJ databases">
        <authorList>
            <person name="de Groot N.N."/>
        </authorList>
    </citation>
    <scope>NUCLEOTIDE SEQUENCE [LARGE SCALE GENOMIC DNA]</scope>
    <source>
        <strain evidence="5 6">DSM 26656</strain>
    </source>
</reference>
<dbReference type="GO" id="GO:0003677">
    <property type="term" value="F:DNA binding"/>
    <property type="evidence" value="ECO:0007669"/>
    <property type="project" value="UniProtKB-KW"/>
</dbReference>
<dbReference type="SMART" id="SM00418">
    <property type="entry name" value="HTH_ARSR"/>
    <property type="match status" value="1"/>
</dbReference>
<dbReference type="NCBIfam" id="NF033788">
    <property type="entry name" value="HTH_metalloreg"/>
    <property type="match status" value="1"/>
</dbReference>
<organism evidence="5 6">
    <name type="scientific">Bosea lathyri</name>
    <dbReference type="NCBI Taxonomy" id="1036778"/>
    <lineage>
        <taxon>Bacteria</taxon>
        <taxon>Pseudomonadati</taxon>
        <taxon>Pseudomonadota</taxon>
        <taxon>Alphaproteobacteria</taxon>
        <taxon>Hyphomicrobiales</taxon>
        <taxon>Boseaceae</taxon>
        <taxon>Bosea</taxon>
    </lineage>
</organism>
<accession>A0A1H6B9C7</accession>
<keyword evidence="3" id="KW-0804">Transcription</keyword>
<evidence type="ECO:0000313" key="6">
    <source>
        <dbReference type="Proteomes" id="UP000236743"/>
    </source>
</evidence>
<dbReference type="InterPro" id="IPR036388">
    <property type="entry name" value="WH-like_DNA-bd_sf"/>
</dbReference>
<protein>
    <submittedName>
        <fullName evidence="5">Transcriptional regulator, ArsR family</fullName>
    </submittedName>
</protein>
<dbReference type="InterPro" id="IPR036390">
    <property type="entry name" value="WH_DNA-bd_sf"/>
</dbReference>
<dbReference type="AlphaFoldDB" id="A0A1H6B9C7"/>
<dbReference type="SUPFAM" id="SSF46785">
    <property type="entry name" value="Winged helix' DNA-binding domain"/>
    <property type="match status" value="1"/>
</dbReference>
<keyword evidence="6" id="KW-1185">Reference proteome</keyword>
<proteinExistence type="predicted"/>
<sequence length="124" mass="13873">MGLYFWIDLIKLTANYWGMDRFIALADPTRRRIVEMLGEAPLGAGEITARFSISAPAISQHLKVLKEAGLVSVEVRGQRRIYRLDPAGLDAFDAWVRKVRGFWGARLDGLEQELEKPVSGEGEA</sequence>
<dbReference type="EMBL" id="FNUY01000007">
    <property type="protein sequence ID" value="SEG57389.1"/>
    <property type="molecule type" value="Genomic_DNA"/>
</dbReference>
<dbReference type="InterPro" id="IPR011991">
    <property type="entry name" value="ArsR-like_HTH"/>
</dbReference>
<evidence type="ECO:0000259" key="4">
    <source>
        <dbReference type="PROSITE" id="PS50987"/>
    </source>
</evidence>
<dbReference type="Proteomes" id="UP000236743">
    <property type="component" value="Unassembled WGS sequence"/>
</dbReference>
<dbReference type="PANTHER" id="PTHR33154:SF33">
    <property type="entry name" value="TRANSCRIPTIONAL REPRESSOR SDPR"/>
    <property type="match status" value="1"/>
</dbReference>
<dbReference type="CDD" id="cd00090">
    <property type="entry name" value="HTH_ARSR"/>
    <property type="match status" value="1"/>
</dbReference>